<dbReference type="InterPro" id="IPR014044">
    <property type="entry name" value="CAP_dom"/>
</dbReference>
<organism evidence="3 4">
    <name type="scientific">Discostella pseudostelligera</name>
    <dbReference type="NCBI Taxonomy" id="259834"/>
    <lineage>
        <taxon>Eukaryota</taxon>
        <taxon>Sar</taxon>
        <taxon>Stramenopiles</taxon>
        <taxon>Ochrophyta</taxon>
        <taxon>Bacillariophyta</taxon>
        <taxon>Coscinodiscophyceae</taxon>
        <taxon>Thalassiosirophycidae</taxon>
        <taxon>Stephanodiscales</taxon>
        <taxon>Stephanodiscaceae</taxon>
        <taxon>Discostella</taxon>
    </lineage>
</organism>
<comment type="caution">
    <text evidence="3">The sequence shown here is derived from an EMBL/GenBank/DDBJ whole genome shotgun (WGS) entry which is preliminary data.</text>
</comment>
<dbReference type="EMBL" id="JALLBG020000150">
    <property type="protein sequence ID" value="KAL3761414.1"/>
    <property type="molecule type" value="Genomic_DNA"/>
</dbReference>
<feature type="compositionally biased region" description="Gly residues" evidence="1">
    <location>
        <begin position="44"/>
        <end position="53"/>
    </location>
</feature>
<sequence length="803" mass="89285">MFSRGNLFPSFFWVSLLLLHQHRHRHHHGRGMFASAENGMLLRGGGRSYGSGGSDERSSSGGGVKIRTTNSYRMFQLRATSMIRNRDIENNGFGNSTSPSEEGVQLVDDDNSTTNNASLTQHSTSTIISTESLLPTCPPPYDPSRVDYFAGATAEVYNTIFRCRPSPYEKFCSIETLEEAERAMINENNDGSSGSSGGGGSNEDVKTLWLEAWKEVGPCSPPTESSIPTTSTTTISASKPTTHPNINQPPIAQNNTPSTSMLSSSSSSKPSTMKSTTDPTYHPTYSPTTSMMPTNYPTLAPSRSPLAMSPSAYDIMDEEDEVLICKSTQIHLRLEISTDNYPQDTSWQFIDRTANVILLSSPINGYSGTAIGNGMMEVQTDNRDICLNGTTTTEIARREATTRRNKYEFVMKDKYGDGMCCRPGVEEGYYKLMQKKRDILDNRWKWSVLVAGSNFRSKEVHHHFDLLHDVGTIESDIVPASFGHDGEEQNITKPIAAATSFELICPPPQRKITIQIQTDIFGADTSWDFRIKNGPILAKNEAKYHENHIEVDERDICVHDSSLYELTVYDDFGDGMCCAYKRGHYKILTHHPMSPTGLPTETILYGGFFISNKITHLINTTLPELSERSLDWLNSHNKRRLYWHTYYNASYIPLQWSDALQADAKVWADTLLDSCTVGMYHDPQKIYGENAAGNSGSGDWGTKRSADMIVARFIDREVDDPWPANSHLTQALWRASSYVGCADSHRSLGGGRQCHTQVCRYARIGNCDMGSHLNEDGSIDWQTPMLEDVNYCGPICPADGCKA</sequence>
<reference evidence="3 4" key="1">
    <citation type="submission" date="2024-10" db="EMBL/GenBank/DDBJ databases">
        <title>Updated reference genomes for cyclostephanoid diatoms.</title>
        <authorList>
            <person name="Roberts W.R."/>
            <person name="Alverson A.J."/>
        </authorList>
    </citation>
    <scope>NUCLEOTIDE SEQUENCE [LARGE SCALE GENOMIC DNA]</scope>
    <source>
        <strain evidence="3 4">AJA232-27</strain>
    </source>
</reference>
<dbReference type="Pfam" id="PF00188">
    <property type="entry name" value="CAP"/>
    <property type="match status" value="1"/>
</dbReference>
<name>A0ABD3MFJ5_9STRA</name>
<dbReference type="PANTHER" id="PTHR10334">
    <property type="entry name" value="CYSTEINE-RICH SECRETORY PROTEIN-RELATED"/>
    <property type="match status" value="1"/>
</dbReference>
<feature type="domain" description="SCP" evidence="2">
    <location>
        <begin position="627"/>
        <end position="770"/>
    </location>
</feature>
<dbReference type="SMART" id="SM00198">
    <property type="entry name" value="SCP"/>
    <property type="match status" value="1"/>
</dbReference>
<dbReference type="AlphaFoldDB" id="A0ABD3MFJ5"/>
<feature type="region of interest" description="Disordered" evidence="1">
    <location>
        <begin position="44"/>
        <end position="66"/>
    </location>
</feature>
<evidence type="ECO:0000313" key="4">
    <source>
        <dbReference type="Proteomes" id="UP001530293"/>
    </source>
</evidence>
<feature type="compositionally biased region" description="Low complexity" evidence="1">
    <location>
        <begin position="222"/>
        <end position="294"/>
    </location>
</feature>
<evidence type="ECO:0000259" key="2">
    <source>
        <dbReference type="SMART" id="SM00198"/>
    </source>
</evidence>
<accession>A0ABD3MFJ5</accession>
<keyword evidence="4" id="KW-1185">Reference proteome</keyword>
<dbReference type="Proteomes" id="UP001530293">
    <property type="component" value="Unassembled WGS sequence"/>
</dbReference>
<dbReference type="InterPro" id="IPR001283">
    <property type="entry name" value="CRISP-related"/>
</dbReference>
<gene>
    <name evidence="3" type="ORF">ACHAWU_007373</name>
</gene>
<feature type="region of interest" description="Disordered" evidence="1">
    <location>
        <begin position="217"/>
        <end position="295"/>
    </location>
</feature>
<dbReference type="InterPro" id="IPR035940">
    <property type="entry name" value="CAP_sf"/>
</dbReference>
<dbReference type="Gene3D" id="3.40.33.10">
    <property type="entry name" value="CAP"/>
    <property type="match status" value="1"/>
</dbReference>
<proteinExistence type="predicted"/>
<evidence type="ECO:0000256" key="1">
    <source>
        <dbReference type="SAM" id="MobiDB-lite"/>
    </source>
</evidence>
<evidence type="ECO:0000313" key="3">
    <source>
        <dbReference type="EMBL" id="KAL3761414.1"/>
    </source>
</evidence>
<feature type="region of interest" description="Disordered" evidence="1">
    <location>
        <begin position="88"/>
        <end position="118"/>
    </location>
</feature>
<dbReference type="SUPFAM" id="SSF55797">
    <property type="entry name" value="PR-1-like"/>
    <property type="match status" value="1"/>
</dbReference>
<protein>
    <recommendedName>
        <fullName evidence="2">SCP domain-containing protein</fullName>
    </recommendedName>
</protein>